<feature type="compositionally biased region" description="Polar residues" evidence="2">
    <location>
        <begin position="23"/>
        <end position="37"/>
    </location>
</feature>
<dbReference type="PROSITE" id="PS50878">
    <property type="entry name" value="RT_POL"/>
    <property type="match status" value="1"/>
</dbReference>
<name>A0AAN8KKS7_PATCE</name>
<dbReference type="CDD" id="cd01650">
    <property type="entry name" value="RT_nLTR_like"/>
    <property type="match status" value="1"/>
</dbReference>
<comment type="caution">
    <text evidence="4">The sequence shown here is derived from an EMBL/GenBank/DDBJ whole genome shotgun (WGS) entry which is preliminary data.</text>
</comment>
<dbReference type="EMBL" id="JAZGQO010000001">
    <property type="protein sequence ID" value="KAK6195377.1"/>
    <property type="molecule type" value="Genomic_DNA"/>
</dbReference>
<dbReference type="AlphaFoldDB" id="A0AAN8KKS7"/>
<keyword evidence="1" id="KW-0175">Coiled coil</keyword>
<feature type="region of interest" description="Disordered" evidence="2">
    <location>
        <begin position="306"/>
        <end position="335"/>
    </location>
</feature>
<feature type="coiled-coil region" evidence="1">
    <location>
        <begin position="852"/>
        <end position="879"/>
    </location>
</feature>
<feature type="domain" description="Reverse transcriptase" evidence="3">
    <location>
        <begin position="399"/>
        <end position="662"/>
    </location>
</feature>
<feature type="region of interest" description="Disordered" evidence="2">
    <location>
        <begin position="1"/>
        <end position="37"/>
    </location>
</feature>
<evidence type="ECO:0000256" key="2">
    <source>
        <dbReference type="SAM" id="MobiDB-lite"/>
    </source>
</evidence>
<evidence type="ECO:0000313" key="5">
    <source>
        <dbReference type="Proteomes" id="UP001347796"/>
    </source>
</evidence>
<feature type="compositionally biased region" description="Basic and acidic residues" evidence="2">
    <location>
        <begin position="311"/>
        <end position="335"/>
    </location>
</feature>
<evidence type="ECO:0000256" key="1">
    <source>
        <dbReference type="SAM" id="Coils"/>
    </source>
</evidence>
<sequence>MERYILRHPRGCARAREDEQPIGQDQETTMEPTRTTNQNNGCKCFCGKVCKNSRGLKIHQSRMKCVQPHSGNQRTERSGQTEEETIQEANHSDDSLPVTQGEDEHEEQPTEVEQLDEAEEIERIEPTVHREDGIETTVRKEDGIEPTTRREENEPRKEKIKWPTNADKAAWKALDEDLENILEATLAGSVDRKITAMTSIIYSVGKDRFGVVPQGKQPTKLGHSNRRQKKIKELRGDLRRLKKRYKVANENERLPLQQLRKETREKLKTLNRAETHRRDRKKKAKERTTFTANPFQYMKRLFGARGSGKLENSREEVEEHLRKTHSDERRGEDLEECEKLLTPEEPKEQFDESDLKFQEVQDVVRKARAGSAPGPNGISYRVYKNCPRLIRRLWKLLKVIWRRRKMTESWYKAEGCFIPKEENSRKVEQFRTISLLNIEGKIFLAVLARRTTRYLLSNEYIDIAVQKGGMPEISGCIEHTSVITQILREAKEKKSDLAVFWLDLANAYGSIPHKLVDLTLERYHVPPTIRTMLREYFDKIEMRFTAGDFTTAWQRLEVGILTGCTVSVVLFAAPMNLIVKSVEKPSRGPLLSSGVRQPPVRAFMDDMTVTAKTVIEGRWTLEELERMIKWARMKFKPSKSRSLIVRKGKVQDETFELAGEKIPTVGEKPVKCLGKKFDATLADMVNMGEVQVQLVEWLTKIDKSGLPGRYKAWIYQHGVLPRILWPLLVYEFPLSKVEALERKISACLRRWLGVPRSFSSIGLYSTGTKLQLPMKALTEEYKVTKTRQVMTLRDSKDAKVRGAKVKIRTGRKWKAEEAVKEAETRLKHSVIVGVTAVGRQGFGMTTKPRWDTANEKGRRELVQQEIRQMEEESRNVKAVGMKQQGSWLNWQGARSRALTWSEIWSMEGYRLSFLLRSVYDVLPSPSNLYTWGLIEDPTCTLCKDKPASLQHVLSACPVALKDGRYTWRHDSVLKTIAAKLDTTRRKKRKMQKNITFVNFVRAGEKKDIQAEGLGILGTASDWQMTADIHQRMSFPAEIAATSLRPDIVIWSQGTRQAVLLELTVPWEDRIEEAYERKMAKYQQLVEDCKQRGWRTWCLAIEVGCRGFAGQSMWRALRTLGLVGAERKKLITEVCREAEVASQWIWRKRDEVWKSTKC</sequence>
<dbReference type="InterPro" id="IPR000477">
    <property type="entry name" value="RT_dom"/>
</dbReference>
<dbReference type="Pfam" id="PF00078">
    <property type="entry name" value="RVT_1"/>
    <property type="match status" value="1"/>
</dbReference>
<protein>
    <recommendedName>
        <fullName evidence="3">Reverse transcriptase domain-containing protein</fullName>
    </recommendedName>
</protein>
<feature type="compositionally biased region" description="Basic and acidic residues" evidence="2">
    <location>
        <begin position="121"/>
        <end position="159"/>
    </location>
</feature>
<feature type="compositionally biased region" description="Basic residues" evidence="2">
    <location>
        <begin position="1"/>
        <end position="13"/>
    </location>
</feature>
<evidence type="ECO:0000259" key="3">
    <source>
        <dbReference type="PROSITE" id="PS50878"/>
    </source>
</evidence>
<dbReference type="PANTHER" id="PTHR19446">
    <property type="entry name" value="REVERSE TRANSCRIPTASES"/>
    <property type="match status" value="1"/>
</dbReference>
<feature type="region of interest" description="Disordered" evidence="2">
    <location>
        <begin position="60"/>
        <end position="159"/>
    </location>
</feature>
<keyword evidence="5" id="KW-1185">Reference proteome</keyword>
<organism evidence="4 5">
    <name type="scientific">Patella caerulea</name>
    <name type="common">Rayed Mediterranean limpet</name>
    <dbReference type="NCBI Taxonomy" id="87958"/>
    <lineage>
        <taxon>Eukaryota</taxon>
        <taxon>Metazoa</taxon>
        <taxon>Spiralia</taxon>
        <taxon>Lophotrochozoa</taxon>
        <taxon>Mollusca</taxon>
        <taxon>Gastropoda</taxon>
        <taxon>Patellogastropoda</taxon>
        <taxon>Patelloidea</taxon>
        <taxon>Patellidae</taxon>
        <taxon>Patella</taxon>
    </lineage>
</organism>
<evidence type="ECO:0000313" key="4">
    <source>
        <dbReference type="EMBL" id="KAK6195377.1"/>
    </source>
</evidence>
<feature type="compositionally biased region" description="Acidic residues" evidence="2">
    <location>
        <begin position="101"/>
        <end position="120"/>
    </location>
</feature>
<reference evidence="4 5" key="1">
    <citation type="submission" date="2024-01" db="EMBL/GenBank/DDBJ databases">
        <title>The genome of the rayed Mediterranean limpet Patella caerulea (Linnaeus, 1758).</title>
        <authorList>
            <person name="Anh-Thu Weber A."/>
            <person name="Halstead-Nussloch G."/>
        </authorList>
    </citation>
    <scope>NUCLEOTIDE SEQUENCE [LARGE SCALE GENOMIC DNA]</scope>
    <source>
        <strain evidence="4">AATW-2023a</strain>
        <tissue evidence="4">Whole specimen</tissue>
    </source>
</reference>
<accession>A0AAN8KKS7</accession>
<gene>
    <name evidence="4" type="ORF">SNE40_000822</name>
</gene>
<feature type="coiled-coil region" evidence="1">
    <location>
        <begin position="224"/>
        <end position="276"/>
    </location>
</feature>
<proteinExistence type="predicted"/>
<dbReference type="Proteomes" id="UP001347796">
    <property type="component" value="Unassembled WGS sequence"/>
</dbReference>